<dbReference type="GeneID" id="103548191"/>
<dbReference type="PANTHER" id="PTHR36462">
    <property type="entry name" value="CHROMOSOME 12 OPEN READING FRAME 71"/>
    <property type="match status" value="1"/>
</dbReference>
<dbReference type="RefSeq" id="XP_070476999.1">
    <property type="nucleotide sequence ID" value="XM_070620898.1"/>
</dbReference>
<feature type="region of interest" description="Disordered" evidence="1">
    <location>
        <begin position="273"/>
        <end position="318"/>
    </location>
</feature>
<dbReference type="Pfam" id="PF15480">
    <property type="entry name" value="DUF4640"/>
    <property type="match status" value="1"/>
</dbReference>
<evidence type="ECO:0000313" key="2">
    <source>
        <dbReference type="Proteomes" id="UP001652662"/>
    </source>
</evidence>
<keyword evidence="2" id="KW-1185">Reference proteome</keyword>
<organism evidence="2 3">
    <name type="scientific">Equus przewalskii</name>
    <name type="common">Przewalski's horse</name>
    <name type="synonym">Equus caballus przewalskii</name>
    <dbReference type="NCBI Taxonomy" id="9798"/>
    <lineage>
        <taxon>Eukaryota</taxon>
        <taxon>Metazoa</taxon>
        <taxon>Chordata</taxon>
        <taxon>Craniata</taxon>
        <taxon>Vertebrata</taxon>
        <taxon>Euteleostomi</taxon>
        <taxon>Mammalia</taxon>
        <taxon>Eutheria</taxon>
        <taxon>Laurasiatheria</taxon>
        <taxon>Perissodactyla</taxon>
        <taxon>Equidae</taxon>
        <taxon>Equus</taxon>
    </lineage>
</organism>
<feature type="compositionally biased region" description="Polar residues" evidence="1">
    <location>
        <begin position="219"/>
        <end position="240"/>
    </location>
</feature>
<dbReference type="InterPro" id="IPR027908">
    <property type="entry name" value="DUF4640"/>
</dbReference>
<feature type="compositionally biased region" description="Basic residues" evidence="1">
    <location>
        <begin position="290"/>
        <end position="301"/>
    </location>
</feature>
<feature type="region of interest" description="Disordered" evidence="1">
    <location>
        <begin position="145"/>
        <end position="174"/>
    </location>
</feature>
<reference evidence="3 4" key="1">
    <citation type="submission" date="2025-05" db="UniProtKB">
        <authorList>
            <consortium name="RefSeq"/>
        </authorList>
    </citation>
    <scope>IDENTIFICATION</scope>
    <source>
        <tissue evidence="3 4">Blood</tissue>
    </source>
</reference>
<proteinExistence type="predicted"/>
<name>A0ABM4PIK2_EQUPR</name>
<accession>A0ABM4PIK2</accession>
<feature type="compositionally biased region" description="Low complexity" evidence="1">
    <location>
        <begin position="1"/>
        <end position="10"/>
    </location>
</feature>
<evidence type="ECO:0000256" key="1">
    <source>
        <dbReference type="SAM" id="MobiDB-lite"/>
    </source>
</evidence>
<evidence type="ECO:0000313" key="3">
    <source>
        <dbReference type="RefSeq" id="XP_070476999.1"/>
    </source>
</evidence>
<evidence type="ECO:0000313" key="4">
    <source>
        <dbReference type="RefSeq" id="XP_070477000.1"/>
    </source>
</evidence>
<dbReference type="Proteomes" id="UP001652662">
    <property type="component" value="Chromosome 5"/>
</dbReference>
<feature type="region of interest" description="Disordered" evidence="1">
    <location>
        <begin position="105"/>
        <end position="126"/>
    </location>
</feature>
<sequence>MAHSSSSSDWTDTKDCSSESDLSLSVGYFPCEDTFSHENTTSCEDMSPEGPSIHFIPPIQGTWWTESRGRLLGRRDQIQDNPGQFCKLSITLAWDVDVDSNNSDSVANWDLNGDNQWTDKYPKEKKQPTLSKLDSLVQKLEKFLENQKDDEDDDSVFPESAQEEDFQLSSSSSPDIAQDIHQEHTCQDLPKFDPPENEDVIQFPEIPPRLHEHEPAEILSQTTGSQRASTVETSSTSSGQPEEEDTHSGTQAPSCLNFRWVFRWLRQQVLSSLLGRRRPEKATKSPHQLVQKKRPSHRGKRIQPQESLELGSPVSPDF</sequence>
<feature type="region of interest" description="Disordered" evidence="1">
    <location>
        <begin position="219"/>
        <end position="251"/>
    </location>
</feature>
<feature type="compositionally biased region" description="Acidic residues" evidence="1">
    <location>
        <begin position="148"/>
        <end position="166"/>
    </location>
</feature>
<gene>
    <name evidence="3 4" type="primary">C5H12orf71</name>
</gene>
<dbReference type="PANTHER" id="PTHR36462:SF1">
    <property type="entry name" value="CHROMOSOME 12 OPEN READING FRAME 71"/>
    <property type="match status" value="1"/>
</dbReference>
<dbReference type="RefSeq" id="XP_070477000.1">
    <property type="nucleotide sequence ID" value="XM_070620899.1"/>
</dbReference>
<protein>
    <submittedName>
        <fullName evidence="3 4">Uncharacterized protein C12orf71 homolog</fullName>
    </submittedName>
</protein>
<feature type="region of interest" description="Disordered" evidence="1">
    <location>
        <begin position="1"/>
        <end position="21"/>
    </location>
</feature>